<dbReference type="EMBL" id="ASHM01082421">
    <property type="protein sequence ID" value="PNX60286.1"/>
    <property type="molecule type" value="Genomic_DNA"/>
</dbReference>
<reference evidence="1 2" key="1">
    <citation type="journal article" date="2014" name="Am. J. Bot.">
        <title>Genome assembly and annotation for red clover (Trifolium pratense; Fabaceae).</title>
        <authorList>
            <person name="Istvanek J."/>
            <person name="Jaros M."/>
            <person name="Krenek A."/>
            <person name="Repkova J."/>
        </authorList>
    </citation>
    <scope>NUCLEOTIDE SEQUENCE [LARGE SCALE GENOMIC DNA]</scope>
    <source>
        <strain evidence="2">cv. Tatra</strain>
        <tissue evidence="1">Young leaves</tissue>
    </source>
</reference>
<reference evidence="1 2" key="2">
    <citation type="journal article" date="2017" name="Front. Plant Sci.">
        <title>Gene Classification and Mining of Molecular Markers Useful in Red Clover (Trifolium pratense) Breeding.</title>
        <authorList>
            <person name="Istvanek J."/>
            <person name="Dluhosova J."/>
            <person name="Dluhos P."/>
            <person name="Patkova L."/>
            <person name="Nedelnik J."/>
            <person name="Repkova J."/>
        </authorList>
    </citation>
    <scope>NUCLEOTIDE SEQUENCE [LARGE SCALE GENOMIC DNA]</scope>
    <source>
        <strain evidence="2">cv. Tatra</strain>
        <tissue evidence="1">Young leaves</tissue>
    </source>
</reference>
<organism evidence="1 2">
    <name type="scientific">Trifolium pratense</name>
    <name type="common">Red clover</name>
    <dbReference type="NCBI Taxonomy" id="57577"/>
    <lineage>
        <taxon>Eukaryota</taxon>
        <taxon>Viridiplantae</taxon>
        <taxon>Streptophyta</taxon>
        <taxon>Embryophyta</taxon>
        <taxon>Tracheophyta</taxon>
        <taxon>Spermatophyta</taxon>
        <taxon>Magnoliopsida</taxon>
        <taxon>eudicotyledons</taxon>
        <taxon>Gunneridae</taxon>
        <taxon>Pentapetalae</taxon>
        <taxon>rosids</taxon>
        <taxon>fabids</taxon>
        <taxon>Fabales</taxon>
        <taxon>Fabaceae</taxon>
        <taxon>Papilionoideae</taxon>
        <taxon>50 kb inversion clade</taxon>
        <taxon>NPAAA clade</taxon>
        <taxon>Hologalegina</taxon>
        <taxon>IRL clade</taxon>
        <taxon>Trifolieae</taxon>
        <taxon>Trifolium</taxon>
    </lineage>
</organism>
<accession>A0A2K3K1Z3</accession>
<sequence length="186" mass="21534">MGFRDLRAFNEALLAKQGWRIISEPNSLMARTLKAKYFPNHSFFQAKQGHRSSYSWQSIQQASWILKKGCFWLVGNGQNIKIWEDRWINSQEGNTLWTSKPDNTNLELVKDLIDPSNHQWNSQLINQTFLPIEAQQILKIPLLTITEEDIISWQGTSDGNYTVRSGYNAQMEWESKNSDHAQTSNS</sequence>
<dbReference type="STRING" id="57577.A0A2K3K1Z3"/>
<protein>
    <submittedName>
        <fullName evidence="1">Uncharacterized protein</fullName>
    </submittedName>
</protein>
<dbReference type="AlphaFoldDB" id="A0A2K3K1Z3"/>
<dbReference type="Proteomes" id="UP000236291">
    <property type="component" value="Unassembled WGS sequence"/>
</dbReference>
<feature type="non-terminal residue" evidence="1">
    <location>
        <position position="186"/>
    </location>
</feature>
<evidence type="ECO:0000313" key="2">
    <source>
        <dbReference type="Proteomes" id="UP000236291"/>
    </source>
</evidence>
<proteinExistence type="predicted"/>
<comment type="caution">
    <text evidence="1">The sequence shown here is derived from an EMBL/GenBank/DDBJ whole genome shotgun (WGS) entry which is preliminary data.</text>
</comment>
<evidence type="ECO:0000313" key="1">
    <source>
        <dbReference type="EMBL" id="PNX60286.1"/>
    </source>
</evidence>
<name>A0A2K3K1Z3_TRIPR</name>
<gene>
    <name evidence="1" type="ORF">L195_g051848</name>
</gene>